<organism evidence="1">
    <name type="scientific">Thermomicrobium roseum</name>
    <dbReference type="NCBI Taxonomy" id="500"/>
    <lineage>
        <taxon>Bacteria</taxon>
        <taxon>Pseudomonadati</taxon>
        <taxon>Thermomicrobiota</taxon>
        <taxon>Thermomicrobia</taxon>
        <taxon>Thermomicrobiales</taxon>
        <taxon>Thermomicrobiaceae</taxon>
        <taxon>Thermomicrobium</taxon>
    </lineage>
</organism>
<dbReference type="InterPro" id="IPR050923">
    <property type="entry name" value="Cell_Proc_Reg/RNA_Proc"/>
</dbReference>
<proteinExistence type="predicted"/>
<dbReference type="PROSITE" id="PS50006">
    <property type="entry name" value="FHA_DOMAIN"/>
    <property type="match status" value="1"/>
</dbReference>
<dbReference type="SUPFAM" id="SSF49879">
    <property type="entry name" value="SMAD/FHA domain"/>
    <property type="match status" value="1"/>
</dbReference>
<comment type="caution">
    <text evidence="1">The sequence shown here is derived from an EMBL/GenBank/DDBJ whole genome shotgun (WGS) entry which is preliminary data.</text>
</comment>
<dbReference type="SMART" id="SM00240">
    <property type="entry name" value="FHA"/>
    <property type="match status" value="1"/>
</dbReference>
<sequence>MEWLTQLPFEWFVLLLRLVFAFLLYFFIFLIARITIRELAAIAETTGEAGGPPGHLIVQSPGASGLRPGTRLPLDPVTVIGRHPSCTIRLDDAFVSTEHAQLTWEHGRWWITDLKSTNGTRVNGRPVTAPTGLRYGDVIELGDVRLVLVP</sequence>
<dbReference type="EMBL" id="DSJL01000010">
    <property type="protein sequence ID" value="HEF65082.1"/>
    <property type="molecule type" value="Genomic_DNA"/>
</dbReference>
<dbReference type="PANTHER" id="PTHR23308">
    <property type="entry name" value="NUCLEAR INHIBITOR OF PROTEIN PHOSPHATASE-1"/>
    <property type="match status" value="1"/>
</dbReference>
<name>A0A7C2ASK8_THERO</name>
<dbReference type="Gene3D" id="2.60.200.20">
    <property type="match status" value="1"/>
</dbReference>
<dbReference type="Pfam" id="PF00498">
    <property type="entry name" value="FHA"/>
    <property type="match status" value="1"/>
</dbReference>
<dbReference type="CDD" id="cd00060">
    <property type="entry name" value="FHA"/>
    <property type="match status" value="1"/>
</dbReference>
<dbReference type="InterPro" id="IPR008984">
    <property type="entry name" value="SMAD_FHA_dom_sf"/>
</dbReference>
<evidence type="ECO:0000313" key="1">
    <source>
        <dbReference type="EMBL" id="HEF65082.1"/>
    </source>
</evidence>
<dbReference type="InterPro" id="IPR000253">
    <property type="entry name" value="FHA_dom"/>
</dbReference>
<protein>
    <submittedName>
        <fullName evidence="1">FHA domain-containing protein</fullName>
    </submittedName>
</protein>
<gene>
    <name evidence="1" type="ORF">ENP47_05765</name>
</gene>
<dbReference type="AlphaFoldDB" id="A0A7C2ASK8"/>
<accession>A0A7C2ASK8</accession>
<reference evidence="1" key="1">
    <citation type="journal article" date="2020" name="mSystems">
        <title>Genome- and Community-Level Interaction Insights into Carbon Utilization and Element Cycling Functions of Hydrothermarchaeota in Hydrothermal Sediment.</title>
        <authorList>
            <person name="Zhou Z."/>
            <person name="Liu Y."/>
            <person name="Xu W."/>
            <person name="Pan J."/>
            <person name="Luo Z.H."/>
            <person name="Li M."/>
        </authorList>
    </citation>
    <scope>NUCLEOTIDE SEQUENCE [LARGE SCALE GENOMIC DNA]</scope>
    <source>
        <strain evidence="1">SpSt-222</strain>
    </source>
</reference>